<gene>
    <name evidence="1" type="ORF">EIN_225510</name>
</gene>
<dbReference type="EMBL" id="KB206756">
    <property type="protein sequence ID" value="ELP88228.1"/>
    <property type="molecule type" value="Genomic_DNA"/>
</dbReference>
<protein>
    <submittedName>
        <fullName evidence="1">Uncharacterized protein</fullName>
    </submittedName>
</protein>
<dbReference type="OMA" id="SEYCGVK"/>
<proteinExistence type="predicted"/>
<dbReference type="OrthoDB" id="26218at2759"/>
<name>A0A0A1U8C1_ENTIV</name>
<dbReference type="GeneID" id="14887200"/>
<reference evidence="1 2" key="1">
    <citation type="submission" date="2012-10" db="EMBL/GenBank/DDBJ databases">
        <authorList>
            <person name="Zafar N."/>
            <person name="Inman J."/>
            <person name="Hall N."/>
            <person name="Lorenzi H."/>
            <person name="Caler E."/>
        </authorList>
    </citation>
    <scope>NUCLEOTIDE SEQUENCE [LARGE SCALE GENOMIC DNA]</scope>
    <source>
        <strain evidence="1 2">IP1</strain>
    </source>
</reference>
<keyword evidence="2" id="KW-1185">Reference proteome</keyword>
<dbReference type="AlphaFoldDB" id="A0A0A1U8C1"/>
<dbReference type="Proteomes" id="UP000014680">
    <property type="component" value="Unassembled WGS sequence"/>
</dbReference>
<accession>A0A0A1U8C1</accession>
<evidence type="ECO:0000313" key="1">
    <source>
        <dbReference type="EMBL" id="ELP88228.1"/>
    </source>
</evidence>
<sequence>MDHFKERTPPPLRTDLLTKFKQMIIALPNTAIVLGDKFDDIFSTTSLEVFLTKLKVVFADFVNDKTVEEAKRKEIISSFEFYSDRLLDLYTLSYEGNEEEMKNYSHLALGRLPKKEELMKSMDSTKSEGNGGKETLPSLPSLLLKKISEADSTTLKKVVDAVSPNNSSWNCQIFLDDLSGEAMDKLVELFEITPTQYCCSKTE</sequence>
<evidence type="ECO:0000313" key="2">
    <source>
        <dbReference type="Proteomes" id="UP000014680"/>
    </source>
</evidence>
<dbReference type="RefSeq" id="XP_004254999.1">
    <property type="nucleotide sequence ID" value="XM_004254951.1"/>
</dbReference>
<organism evidence="1 2">
    <name type="scientific">Entamoeba invadens IP1</name>
    <dbReference type="NCBI Taxonomy" id="370355"/>
    <lineage>
        <taxon>Eukaryota</taxon>
        <taxon>Amoebozoa</taxon>
        <taxon>Evosea</taxon>
        <taxon>Archamoebae</taxon>
        <taxon>Mastigamoebida</taxon>
        <taxon>Entamoebidae</taxon>
        <taxon>Entamoeba</taxon>
    </lineage>
</organism>
<dbReference type="VEuPathDB" id="AmoebaDB:EIN_225510"/>
<dbReference type="KEGG" id="eiv:EIN_225510"/>